<keyword evidence="1" id="KW-1133">Transmembrane helix</keyword>
<evidence type="ECO:0000313" key="2">
    <source>
        <dbReference type="EMBL" id="GCE27888.1"/>
    </source>
</evidence>
<dbReference type="Proteomes" id="UP000287171">
    <property type="component" value="Unassembled WGS sequence"/>
</dbReference>
<reference evidence="3" key="1">
    <citation type="submission" date="2018-12" db="EMBL/GenBank/DDBJ databases">
        <title>Tengunoibacter tsumagoiensis gen. nov., sp. nov., Dictyobacter kobayashii sp. nov., D. alpinus sp. nov., and D. joshuensis sp. nov. and description of Dictyobacteraceae fam. nov. within the order Ktedonobacterales isolated from Tengu-no-mugimeshi.</title>
        <authorList>
            <person name="Wang C.M."/>
            <person name="Zheng Y."/>
            <person name="Sakai Y."/>
            <person name="Toyoda A."/>
            <person name="Minakuchi Y."/>
            <person name="Abe K."/>
            <person name="Yokota A."/>
            <person name="Yabe S."/>
        </authorList>
    </citation>
    <scope>NUCLEOTIDE SEQUENCE [LARGE SCALE GENOMIC DNA]</scope>
    <source>
        <strain evidence="3">Uno16</strain>
    </source>
</reference>
<feature type="transmembrane region" description="Helical" evidence="1">
    <location>
        <begin position="6"/>
        <end position="25"/>
    </location>
</feature>
<dbReference type="RefSeq" id="WP_126628167.1">
    <property type="nucleotide sequence ID" value="NZ_BIFT01000001.1"/>
</dbReference>
<dbReference type="AlphaFoldDB" id="A0A402B953"/>
<dbReference type="EMBL" id="BIFT01000001">
    <property type="protein sequence ID" value="GCE27888.1"/>
    <property type="molecule type" value="Genomic_DNA"/>
</dbReference>
<evidence type="ECO:0000256" key="1">
    <source>
        <dbReference type="SAM" id="Phobius"/>
    </source>
</evidence>
<organism evidence="2 3">
    <name type="scientific">Dictyobacter alpinus</name>
    <dbReference type="NCBI Taxonomy" id="2014873"/>
    <lineage>
        <taxon>Bacteria</taxon>
        <taxon>Bacillati</taxon>
        <taxon>Chloroflexota</taxon>
        <taxon>Ktedonobacteria</taxon>
        <taxon>Ktedonobacterales</taxon>
        <taxon>Dictyobacteraceae</taxon>
        <taxon>Dictyobacter</taxon>
    </lineage>
</organism>
<keyword evidence="1" id="KW-0472">Membrane</keyword>
<proteinExistence type="predicted"/>
<feature type="transmembrane region" description="Helical" evidence="1">
    <location>
        <begin position="32"/>
        <end position="51"/>
    </location>
</feature>
<protein>
    <submittedName>
        <fullName evidence="2">Uncharacterized protein</fullName>
    </submittedName>
</protein>
<keyword evidence="3" id="KW-1185">Reference proteome</keyword>
<evidence type="ECO:0000313" key="3">
    <source>
        <dbReference type="Proteomes" id="UP000287171"/>
    </source>
</evidence>
<accession>A0A402B953</accession>
<gene>
    <name evidence="2" type="ORF">KDA_33720</name>
</gene>
<comment type="caution">
    <text evidence="2">The sequence shown here is derived from an EMBL/GenBank/DDBJ whole genome shotgun (WGS) entry which is preliminary data.</text>
</comment>
<keyword evidence="1" id="KW-0812">Transmembrane</keyword>
<sequence length="63" mass="7100">MTTFILSPVQVLMVLGVLVVCSLIFRALKLRSLLLLAVVAFAVLFFVKFQVPVTQFIAFFSHR</sequence>
<name>A0A402B953_9CHLR</name>